<sequence>MGYLTFCSVCKVNPVQTDKRTLEPISKFCSENCWEAAFSLGMIDNDKCNYCGSYPKLVLANGRKVGYCGIACRKEAEKRKHHNGSYKSLPSNHNESTNFQNSLYRTTSTQGSSSSSKPRDPKSLLKTPLIQYNHDGDSSGSLQVTSSHKSSKRSSTLPVSIHDPTPNSLHVTSHQSSKRGSMLPPTNNHPRSPTPNSLQVAHSHQPLKRGSMLPASNNDSRSPTPNSLQVVHSHHQSSKRSSTLPASNNYSRSPTPNSLETIDSQQLSKRSSTLPAANHKSQSPTLSPKRSSTLPTSDKDSRSNSLQIAHPHQTSKRNSTHPDNPRSPTLDSDSLQVAHSHQSPSRSLTPTPTNSSSYSRPSTPIKLKSRENNSKISNNSNSEHDSIIDRGANHSSKRTVILPPLLSFTPTPTPQDTHDYNSHDSHGLSSKRSKNALYRASQQSSLPKNHDSNNGTNRHQKSHAVPLISLVPPPVSVGRASWNDYAHKRS</sequence>
<name>A0ACA9KN48_9GLOM</name>
<accession>A0ACA9KN48</accession>
<comment type="caution">
    <text evidence="1">The sequence shown here is derived from an EMBL/GenBank/DDBJ whole genome shotgun (WGS) entry which is preliminary data.</text>
</comment>
<keyword evidence="2" id="KW-1185">Reference proteome</keyword>
<reference evidence="1" key="1">
    <citation type="submission" date="2021-06" db="EMBL/GenBank/DDBJ databases">
        <authorList>
            <person name="Kallberg Y."/>
            <person name="Tangrot J."/>
            <person name="Rosling A."/>
        </authorList>
    </citation>
    <scope>NUCLEOTIDE SEQUENCE</scope>
    <source>
        <strain evidence="1">CL356</strain>
    </source>
</reference>
<evidence type="ECO:0000313" key="2">
    <source>
        <dbReference type="Proteomes" id="UP000789525"/>
    </source>
</evidence>
<dbReference type="EMBL" id="CAJVPT010002559">
    <property type="protein sequence ID" value="CAG8483458.1"/>
    <property type="molecule type" value="Genomic_DNA"/>
</dbReference>
<proteinExistence type="predicted"/>
<organism evidence="1 2">
    <name type="scientific">Acaulospora colombiana</name>
    <dbReference type="NCBI Taxonomy" id="27376"/>
    <lineage>
        <taxon>Eukaryota</taxon>
        <taxon>Fungi</taxon>
        <taxon>Fungi incertae sedis</taxon>
        <taxon>Mucoromycota</taxon>
        <taxon>Glomeromycotina</taxon>
        <taxon>Glomeromycetes</taxon>
        <taxon>Diversisporales</taxon>
        <taxon>Acaulosporaceae</taxon>
        <taxon>Acaulospora</taxon>
    </lineage>
</organism>
<protein>
    <submittedName>
        <fullName evidence="1">3197_t:CDS:1</fullName>
    </submittedName>
</protein>
<evidence type="ECO:0000313" key="1">
    <source>
        <dbReference type="EMBL" id="CAG8483458.1"/>
    </source>
</evidence>
<gene>
    <name evidence="1" type="ORF">ACOLOM_LOCUS2078</name>
</gene>
<dbReference type="Proteomes" id="UP000789525">
    <property type="component" value="Unassembled WGS sequence"/>
</dbReference>